<accession>A0A9W8CT37</accession>
<gene>
    <name evidence="2" type="ORF">LPJ53_001159</name>
</gene>
<feature type="chain" id="PRO_5040907955" description="Extracellular membrane protein CFEM domain-containing protein" evidence="1">
    <location>
        <begin position="25"/>
        <end position="192"/>
    </location>
</feature>
<comment type="caution">
    <text evidence="2">The sequence shown here is derived from an EMBL/GenBank/DDBJ whole genome shotgun (WGS) entry which is preliminary data.</text>
</comment>
<evidence type="ECO:0000313" key="3">
    <source>
        <dbReference type="Proteomes" id="UP001149813"/>
    </source>
</evidence>
<sequence length="192" mass="19740">MKLFIPPSIITITTTLLFSSTVLADLLGSTCDPTQETAACDSDTVLLSCNQNTWVFQSNCTLGTQCISGVCISEDDAVAQAQASVSLASASEASVMATAMASTTVFLPVACPFVRAYGDASNYADCIAYSAYWASFTANEESKSEYYFTFTVGTDETTTTNGAARGAPRDRGAAAAALGALGVAVAVAAALL</sequence>
<dbReference type="Proteomes" id="UP001149813">
    <property type="component" value="Unassembled WGS sequence"/>
</dbReference>
<evidence type="ECO:0000256" key="1">
    <source>
        <dbReference type="SAM" id="SignalP"/>
    </source>
</evidence>
<dbReference type="EMBL" id="JANBOJ010000027">
    <property type="protein sequence ID" value="KAJ1724569.1"/>
    <property type="molecule type" value="Genomic_DNA"/>
</dbReference>
<keyword evidence="1" id="KW-0732">Signal</keyword>
<proteinExistence type="predicted"/>
<reference evidence="2" key="1">
    <citation type="submission" date="2022-07" db="EMBL/GenBank/DDBJ databases">
        <title>Phylogenomic reconstructions and comparative analyses of Kickxellomycotina fungi.</title>
        <authorList>
            <person name="Reynolds N.K."/>
            <person name="Stajich J.E."/>
            <person name="Barry K."/>
            <person name="Grigoriev I.V."/>
            <person name="Crous P."/>
            <person name="Smith M.E."/>
        </authorList>
    </citation>
    <scope>NUCLEOTIDE SEQUENCE</scope>
    <source>
        <strain evidence="2">NBRC 32514</strain>
    </source>
</reference>
<organism evidence="2 3">
    <name type="scientific">Coemansia erecta</name>
    <dbReference type="NCBI Taxonomy" id="147472"/>
    <lineage>
        <taxon>Eukaryota</taxon>
        <taxon>Fungi</taxon>
        <taxon>Fungi incertae sedis</taxon>
        <taxon>Zoopagomycota</taxon>
        <taxon>Kickxellomycotina</taxon>
        <taxon>Kickxellomycetes</taxon>
        <taxon>Kickxellales</taxon>
        <taxon>Kickxellaceae</taxon>
        <taxon>Coemansia</taxon>
    </lineage>
</organism>
<dbReference type="AlphaFoldDB" id="A0A9W8CT37"/>
<keyword evidence="3" id="KW-1185">Reference proteome</keyword>
<evidence type="ECO:0000313" key="2">
    <source>
        <dbReference type="EMBL" id="KAJ1724569.1"/>
    </source>
</evidence>
<protein>
    <recommendedName>
        <fullName evidence="4">Extracellular membrane protein CFEM domain-containing protein</fullName>
    </recommendedName>
</protein>
<name>A0A9W8CT37_9FUNG</name>
<evidence type="ECO:0008006" key="4">
    <source>
        <dbReference type="Google" id="ProtNLM"/>
    </source>
</evidence>
<feature type="signal peptide" evidence="1">
    <location>
        <begin position="1"/>
        <end position="24"/>
    </location>
</feature>